<proteinExistence type="predicted"/>
<dbReference type="Gene3D" id="3.40.50.300">
    <property type="entry name" value="P-loop containing nucleotide triphosphate hydrolases"/>
    <property type="match status" value="1"/>
</dbReference>
<keyword evidence="2" id="KW-1185">Reference proteome</keyword>
<sequence length="167" mass="17325">MADATLVILGGLPGAGKTTLAESLCRSTGFAHVRVDSIQQALADVGALDADEVAPYAAAMAAARDILAGGVSVVADSVNPVAASRAGWLEVAASAGARALQVEVTCGDRQQHRRRATTRAIDVPGLVKPSWAQIEARHYEPWAADLVVDTAVDDVDAAVTRIRKELS</sequence>
<keyword evidence="1" id="KW-0547">Nucleotide-binding</keyword>
<dbReference type="PANTHER" id="PTHR37807">
    <property type="entry name" value="OS07G0160300 PROTEIN"/>
    <property type="match status" value="1"/>
</dbReference>
<dbReference type="GO" id="GO:0005524">
    <property type="term" value="F:ATP binding"/>
    <property type="evidence" value="ECO:0007669"/>
    <property type="project" value="UniProtKB-KW"/>
</dbReference>
<accession>A0A849AHB9</accession>
<name>A0A849AHB9_9MICO</name>
<dbReference type="Pfam" id="PF13671">
    <property type="entry name" value="AAA_33"/>
    <property type="match status" value="1"/>
</dbReference>
<protein>
    <submittedName>
        <fullName evidence="1">ATP-binding protein</fullName>
    </submittedName>
</protein>
<dbReference type="SUPFAM" id="SSF52540">
    <property type="entry name" value="P-loop containing nucleoside triphosphate hydrolases"/>
    <property type="match status" value="1"/>
</dbReference>
<dbReference type="EMBL" id="JABENB010000001">
    <property type="protein sequence ID" value="NNG37830.1"/>
    <property type="molecule type" value="Genomic_DNA"/>
</dbReference>
<organism evidence="1 2">
    <name type="scientific">Flexivirga aerilata</name>
    <dbReference type="NCBI Taxonomy" id="1656889"/>
    <lineage>
        <taxon>Bacteria</taxon>
        <taxon>Bacillati</taxon>
        <taxon>Actinomycetota</taxon>
        <taxon>Actinomycetes</taxon>
        <taxon>Micrococcales</taxon>
        <taxon>Dermacoccaceae</taxon>
        <taxon>Flexivirga</taxon>
    </lineage>
</organism>
<reference evidence="1 2" key="1">
    <citation type="submission" date="2020-05" db="EMBL/GenBank/DDBJ databases">
        <title>Flexivirga sp. ID2601S isolated from air conditioner.</title>
        <authorList>
            <person name="Kim D.H."/>
        </authorList>
    </citation>
    <scope>NUCLEOTIDE SEQUENCE [LARGE SCALE GENOMIC DNA]</scope>
    <source>
        <strain evidence="1 2">ID2601S</strain>
    </source>
</reference>
<dbReference type="RefSeq" id="WP_171151075.1">
    <property type="nucleotide sequence ID" value="NZ_JABENB010000001.1"/>
</dbReference>
<dbReference type="AlphaFoldDB" id="A0A849AHB9"/>
<evidence type="ECO:0000313" key="1">
    <source>
        <dbReference type="EMBL" id="NNG37830.1"/>
    </source>
</evidence>
<comment type="caution">
    <text evidence="1">The sequence shown here is derived from an EMBL/GenBank/DDBJ whole genome shotgun (WGS) entry which is preliminary data.</text>
</comment>
<dbReference type="InterPro" id="IPR027417">
    <property type="entry name" value="P-loop_NTPase"/>
</dbReference>
<evidence type="ECO:0000313" key="2">
    <source>
        <dbReference type="Proteomes" id="UP000557772"/>
    </source>
</evidence>
<dbReference type="PANTHER" id="PTHR37807:SF3">
    <property type="entry name" value="OS07G0160300 PROTEIN"/>
    <property type="match status" value="1"/>
</dbReference>
<dbReference type="Proteomes" id="UP000557772">
    <property type="component" value="Unassembled WGS sequence"/>
</dbReference>
<gene>
    <name evidence="1" type="ORF">HJ588_00885</name>
</gene>
<keyword evidence="1" id="KW-0067">ATP-binding</keyword>